<comment type="similarity">
    <text evidence="1">Belongs to the cysteine dioxygenase family.</text>
</comment>
<dbReference type="Pfam" id="PF05995">
    <property type="entry name" value="CDO_I"/>
    <property type="match status" value="1"/>
</dbReference>
<sequence length="530" mass="59291">MKLATTPHQQVQQLIHSSFEGSNTAKFPVKGQGTVSVQPASFNAFAIELKSDNSNTVRLEIETSGVRLLYNGVEISKKSGVGLNPSGELQPYWLSLDSNNKRIRYGKGEMLRTLMLFEYSWAQASDKQLSTAEINTINIQNTEVSKLQLLAIPVNLDPSPHIVSMDDVTLELLADNKISVIADLPEACQRLYANVAGKSMSLRPADFPDFPEAIQHSILTPDCICYKKLAEKPAEFGYLRVTIDTNLGDSPGQPYVLEIWPAGNGSPIHDHGDACAVIKVLYGQIQVSLFAALSPQLLTPWGKVIIQTDEVTFLTPDYYQIHQLFNPKPKGDQFCATIQSYRYEADDTQHYEYFDYIENGQIKQFDPDSDWAYSDFKAQIREEWLARWQEGPAGEQSRNFDDHPAANARLSQLYIRSDWVIDAIQAVYDTQTMPQHGGNGGQLTTISFASDEYITEVSGQFGQYKFGNVTCIAQLKIRTNKRLLPAIGKAESMSNLKTFSFTAPPQNEIISFFGHSSEYINGLGIRFRPR</sequence>
<evidence type="ECO:0000313" key="7">
    <source>
        <dbReference type="Proteomes" id="UP000295794"/>
    </source>
</evidence>
<dbReference type="SUPFAM" id="SSF51101">
    <property type="entry name" value="Mannose-binding lectins"/>
    <property type="match status" value="1"/>
</dbReference>
<dbReference type="OrthoDB" id="7059163at2"/>
<keyword evidence="2" id="KW-0408">Iron</keyword>
<feature type="binding site" evidence="2">
    <location>
        <position position="269"/>
    </location>
    <ligand>
        <name>Fe cation</name>
        <dbReference type="ChEBI" id="CHEBI:24875"/>
        <note>catalytic</note>
    </ligand>
</feature>
<accession>A0A377Q4V2</accession>
<dbReference type="InterPro" id="IPR001229">
    <property type="entry name" value="Jacalin-like_lectin_dom"/>
</dbReference>
<dbReference type="InterPro" id="IPR014710">
    <property type="entry name" value="RmlC-like_jellyroll"/>
</dbReference>
<evidence type="ECO:0000313" key="5">
    <source>
        <dbReference type="EMBL" id="TCU86932.1"/>
    </source>
</evidence>
<dbReference type="Gene3D" id="2.100.10.30">
    <property type="entry name" value="Jacalin-like lectin domain"/>
    <property type="match status" value="1"/>
</dbReference>
<proteinExistence type="inferred from homology"/>
<dbReference type="PROSITE" id="PS51752">
    <property type="entry name" value="JACALIN_LECTIN"/>
    <property type="match status" value="1"/>
</dbReference>
<keyword evidence="5" id="KW-0223">Dioxygenase</keyword>
<dbReference type="SUPFAM" id="SSF51182">
    <property type="entry name" value="RmlC-like cupins"/>
    <property type="match status" value="1"/>
</dbReference>
<dbReference type="RefSeq" id="WP_115226614.1">
    <property type="nucleotide sequence ID" value="NZ_CAWOLO010000005.1"/>
</dbReference>
<protein>
    <submittedName>
        <fullName evidence="5">Cysteine dioxygenase type I</fullName>
    </submittedName>
    <submittedName>
        <fullName evidence="4">Jacalin-like lectin domain</fullName>
    </submittedName>
</protein>
<name>A0A377Q4V2_9NEIS</name>
<evidence type="ECO:0000313" key="6">
    <source>
        <dbReference type="Proteomes" id="UP000255108"/>
    </source>
</evidence>
<dbReference type="InterPro" id="IPR010300">
    <property type="entry name" value="CDO_1"/>
</dbReference>
<evidence type="ECO:0000256" key="2">
    <source>
        <dbReference type="PIRSR" id="PIRSR610300-51"/>
    </source>
</evidence>
<dbReference type="EMBL" id="UGHR01000001">
    <property type="protein sequence ID" value="STQ90264.1"/>
    <property type="molecule type" value="Genomic_DNA"/>
</dbReference>
<feature type="domain" description="Jacalin-type lectin" evidence="3">
    <location>
        <begin position="386"/>
        <end position="529"/>
    </location>
</feature>
<evidence type="ECO:0000313" key="4">
    <source>
        <dbReference type="EMBL" id="STQ90264.1"/>
    </source>
</evidence>
<dbReference type="PANTHER" id="PTHR47293">
    <property type="entry name" value="JACALIN-RELATED LECTIN 3"/>
    <property type="match status" value="1"/>
</dbReference>
<keyword evidence="7" id="KW-1185">Reference proteome</keyword>
<reference evidence="5 7" key="2">
    <citation type="submission" date="2019-03" db="EMBL/GenBank/DDBJ databases">
        <title>Genomic Encyclopedia of Type Strains, Phase IV (KMG-IV): sequencing the most valuable type-strain genomes for metagenomic binning, comparative biology and taxonomic classification.</title>
        <authorList>
            <person name="Goeker M."/>
        </authorList>
    </citation>
    <scope>NUCLEOTIDE SEQUENCE [LARGE SCALE GENOMIC DNA]</scope>
    <source>
        <strain evidence="5 7">DSM 3764</strain>
    </source>
</reference>
<dbReference type="Proteomes" id="UP000255108">
    <property type="component" value="Unassembled WGS sequence"/>
</dbReference>
<dbReference type="SMART" id="SM00915">
    <property type="entry name" value="Jacalin"/>
    <property type="match status" value="1"/>
</dbReference>
<evidence type="ECO:0000256" key="1">
    <source>
        <dbReference type="ARBA" id="ARBA00006622"/>
    </source>
</evidence>
<feature type="binding site" evidence="2">
    <location>
        <position position="322"/>
    </location>
    <ligand>
        <name>Fe cation</name>
        <dbReference type="ChEBI" id="CHEBI:24875"/>
        <note>catalytic</note>
    </ligand>
</feature>
<gene>
    <name evidence="5" type="ORF">EV682_10557</name>
    <name evidence="4" type="ORF">NCTC11159_01328</name>
</gene>
<keyword evidence="5" id="KW-0560">Oxidoreductase</keyword>
<dbReference type="Pfam" id="PF01419">
    <property type="entry name" value="Jacalin"/>
    <property type="match status" value="1"/>
</dbReference>
<keyword evidence="2" id="KW-0479">Metal-binding</keyword>
<dbReference type="Gene3D" id="2.60.120.10">
    <property type="entry name" value="Jelly Rolls"/>
    <property type="match status" value="1"/>
</dbReference>
<dbReference type="InterPro" id="IPR011051">
    <property type="entry name" value="RmlC_Cupin_sf"/>
</dbReference>
<evidence type="ECO:0000259" key="3">
    <source>
        <dbReference type="PROSITE" id="PS51752"/>
    </source>
</evidence>
<dbReference type="GO" id="GO:0005506">
    <property type="term" value="F:iron ion binding"/>
    <property type="evidence" value="ECO:0007669"/>
    <property type="project" value="InterPro"/>
</dbReference>
<reference evidence="4 6" key="1">
    <citation type="submission" date="2018-06" db="EMBL/GenBank/DDBJ databases">
        <authorList>
            <consortium name="Pathogen Informatics"/>
            <person name="Doyle S."/>
        </authorList>
    </citation>
    <scope>NUCLEOTIDE SEQUENCE [LARGE SCALE GENOMIC DNA]</scope>
    <source>
        <strain evidence="4 6">NCTC11159</strain>
    </source>
</reference>
<dbReference type="PANTHER" id="PTHR47293:SF15">
    <property type="entry name" value="JACALIN-RELATED LECTIN 19"/>
    <property type="match status" value="1"/>
</dbReference>
<feature type="binding site" evidence="2">
    <location>
        <position position="271"/>
    </location>
    <ligand>
        <name>Fe cation</name>
        <dbReference type="ChEBI" id="CHEBI:24875"/>
        <note>catalytic</note>
    </ligand>
</feature>
<keyword evidence="4" id="KW-0430">Lectin</keyword>
<dbReference type="EMBL" id="SMBT01000005">
    <property type="protein sequence ID" value="TCU86932.1"/>
    <property type="molecule type" value="Genomic_DNA"/>
</dbReference>
<dbReference type="AlphaFoldDB" id="A0A377Q4V2"/>
<dbReference type="GO" id="GO:0030246">
    <property type="term" value="F:carbohydrate binding"/>
    <property type="evidence" value="ECO:0007669"/>
    <property type="project" value="UniProtKB-KW"/>
</dbReference>
<dbReference type="InterPro" id="IPR036404">
    <property type="entry name" value="Jacalin-like_lectin_dom_sf"/>
</dbReference>
<dbReference type="GO" id="GO:0016702">
    <property type="term" value="F:oxidoreductase activity, acting on single donors with incorporation of molecular oxygen, incorporation of two atoms of oxygen"/>
    <property type="evidence" value="ECO:0007669"/>
    <property type="project" value="InterPro"/>
</dbReference>
<organism evidence="4 6">
    <name type="scientific">Iodobacter fluviatilis</name>
    <dbReference type="NCBI Taxonomy" id="537"/>
    <lineage>
        <taxon>Bacteria</taxon>
        <taxon>Pseudomonadati</taxon>
        <taxon>Pseudomonadota</taxon>
        <taxon>Betaproteobacteria</taxon>
        <taxon>Neisseriales</taxon>
        <taxon>Chitinibacteraceae</taxon>
        <taxon>Iodobacter</taxon>
    </lineage>
</organism>
<dbReference type="Proteomes" id="UP000295794">
    <property type="component" value="Unassembled WGS sequence"/>
</dbReference>